<sequence>MPPPWTGRGCVFLGISCLSLCWRYSAASRLKGVSLFAFDWYLGHDRCSARRWRQSWICFRSSKTGRILIVTVVSVLYCRDQNYPVCYTRSDPGCPFVCWRWILEGRLSTTLDQQIVAGDLHGGHSSWIEWMRWNVQPVLRAVGCRYAVPSQTEGFDLWPSHGWKRRGQN</sequence>
<proteinExistence type="predicted"/>
<gene>
    <name evidence="2" type="ORF">CPB84DRAFT_1795360</name>
</gene>
<organism evidence="2 3">
    <name type="scientific">Gymnopilus junonius</name>
    <name type="common">Spectacular rustgill mushroom</name>
    <name type="synonym">Gymnopilus spectabilis subsp. junonius</name>
    <dbReference type="NCBI Taxonomy" id="109634"/>
    <lineage>
        <taxon>Eukaryota</taxon>
        <taxon>Fungi</taxon>
        <taxon>Dikarya</taxon>
        <taxon>Basidiomycota</taxon>
        <taxon>Agaricomycotina</taxon>
        <taxon>Agaricomycetes</taxon>
        <taxon>Agaricomycetidae</taxon>
        <taxon>Agaricales</taxon>
        <taxon>Agaricineae</taxon>
        <taxon>Hymenogastraceae</taxon>
        <taxon>Gymnopilus</taxon>
    </lineage>
</organism>
<feature type="chain" id="PRO_5040416360" description="Secreted protein" evidence="1">
    <location>
        <begin position="28"/>
        <end position="169"/>
    </location>
</feature>
<dbReference type="EMBL" id="JADNYJ010000175">
    <property type="protein sequence ID" value="KAF8877071.1"/>
    <property type="molecule type" value="Genomic_DNA"/>
</dbReference>
<protein>
    <recommendedName>
        <fullName evidence="4">Secreted protein</fullName>
    </recommendedName>
</protein>
<evidence type="ECO:0000313" key="2">
    <source>
        <dbReference type="EMBL" id="KAF8877071.1"/>
    </source>
</evidence>
<reference evidence="2" key="1">
    <citation type="submission" date="2020-11" db="EMBL/GenBank/DDBJ databases">
        <authorList>
            <consortium name="DOE Joint Genome Institute"/>
            <person name="Ahrendt S."/>
            <person name="Riley R."/>
            <person name="Andreopoulos W."/>
            <person name="LaButti K."/>
            <person name="Pangilinan J."/>
            <person name="Ruiz-duenas F.J."/>
            <person name="Barrasa J.M."/>
            <person name="Sanchez-Garcia M."/>
            <person name="Camarero S."/>
            <person name="Miyauchi S."/>
            <person name="Serrano A."/>
            <person name="Linde D."/>
            <person name="Babiker R."/>
            <person name="Drula E."/>
            <person name="Ayuso-Fernandez I."/>
            <person name="Pacheco R."/>
            <person name="Padilla G."/>
            <person name="Ferreira P."/>
            <person name="Barriuso J."/>
            <person name="Kellner H."/>
            <person name="Castanera R."/>
            <person name="Alfaro M."/>
            <person name="Ramirez L."/>
            <person name="Pisabarro A.G."/>
            <person name="Kuo A."/>
            <person name="Tritt A."/>
            <person name="Lipzen A."/>
            <person name="He G."/>
            <person name="Yan M."/>
            <person name="Ng V."/>
            <person name="Cullen D."/>
            <person name="Martin F."/>
            <person name="Rosso M.-N."/>
            <person name="Henrissat B."/>
            <person name="Hibbett D."/>
            <person name="Martinez A.T."/>
            <person name="Grigoriev I.V."/>
        </authorList>
    </citation>
    <scope>NUCLEOTIDE SEQUENCE</scope>
    <source>
        <strain evidence="2">AH 44721</strain>
    </source>
</reference>
<evidence type="ECO:0008006" key="4">
    <source>
        <dbReference type="Google" id="ProtNLM"/>
    </source>
</evidence>
<evidence type="ECO:0000256" key="1">
    <source>
        <dbReference type="SAM" id="SignalP"/>
    </source>
</evidence>
<dbReference type="Proteomes" id="UP000724874">
    <property type="component" value="Unassembled WGS sequence"/>
</dbReference>
<evidence type="ECO:0000313" key="3">
    <source>
        <dbReference type="Proteomes" id="UP000724874"/>
    </source>
</evidence>
<keyword evidence="1" id="KW-0732">Signal</keyword>
<comment type="caution">
    <text evidence="2">The sequence shown here is derived from an EMBL/GenBank/DDBJ whole genome shotgun (WGS) entry which is preliminary data.</text>
</comment>
<feature type="non-terminal residue" evidence="2">
    <location>
        <position position="1"/>
    </location>
</feature>
<name>A0A9P5NBY6_GYMJU</name>
<dbReference type="AlphaFoldDB" id="A0A9P5NBY6"/>
<keyword evidence="3" id="KW-1185">Reference proteome</keyword>
<feature type="signal peptide" evidence="1">
    <location>
        <begin position="1"/>
        <end position="27"/>
    </location>
</feature>
<accession>A0A9P5NBY6</accession>